<evidence type="ECO:0000313" key="3">
    <source>
        <dbReference type="Proteomes" id="UP000199623"/>
    </source>
</evidence>
<evidence type="ECO:0000313" key="2">
    <source>
        <dbReference type="EMBL" id="SDF34804.1"/>
    </source>
</evidence>
<keyword evidence="3" id="KW-1185">Reference proteome</keyword>
<accession>A0A1G7KCV7</accession>
<dbReference type="OrthoDB" id="3624997at2"/>
<dbReference type="EMBL" id="FNCC01000001">
    <property type="protein sequence ID" value="SDF34804.1"/>
    <property type="molecule type" value="Genomic_DNA"/>
</dbReference>
<gene>
    <name evidence="2" type="ORF">SAMN05216553_101201</name>
</gene>
<organism evidence="2 3">
    <name type="scientific">Lentzea fradiae</name>
    <dbReference type="NCBI Taxonomy" id="200378"/>
    <lineage>
        <taxon>Bacteria</taxon>
        <taxon>Bacillati</taxon>
        <taxon>Actinomycetota</taxon>
        <taxon>Actinomycetes</taxon>
        <taxon>Pseudonocardiales</taxon>
        <taxon>Pseudonocardiaceae</taxon>
        <taxon>Lentzea</taxon>
    </lineage>
</organism>
<name>A0A1G7KCV7_9PSEU</name>
<proteinExistence type="predicted"/>
<feature type="signal peptide" evidence="1">
    <location>
        <begin position="1"/>
        <end position="29"/>
    </location>
</feature>
<dbReference type="RefSeq" id="WP_090044534.1">
    <property type="nucleotide sequence ID" value="NZ_FNCC01000001.1"/>
</dbReference>
<evidence type="ECO:0000256" key="1">
    <source>
        <dbReference type="SAM" id="SignalP"/>
    </source>
</evidence>
<reference evidence="3" key="1">
    <citation type="submission" date="2016-10" db="EMBL/GenBank/DDBJ databases">
        <authorList>
            <person name="Varghese N."/>
            <person name="Submissions S."/>
        </authorList>
    </citation>
    <scope>NUCLEOTIDE SEQUENCE [LARGE SCALE GENOMIC DNA]</scope>
    <source>
        <strain evidence="3">CGMCC 4.3506</strain>
    </source>
</reference>
<feature type="chain" id="PRO_5011545991" evidence="1">
    <location>
        <begin position="30"/>
        <end position="146"/>
    </location>
</feature>
<sequence length="146" mass="15184">MWFNNKAAAVLGGAAMITGLLVAPAAADAATCETSVAVRLASPGKWSYSYHVTWCVVDGVIDPVSITPHLAHAADGTTCAWAASAEEAHLRVNDGRGAWQAFNMGEFRCRTGDGTDGSINPWGVIEILPDGTSSVVRKGVGDLVID</sequence>
<dbReference type="AlphaFoldDB" id="A0A1G7KCV7"/>
<protein>
    <submittedName>
        <fullName evidence="2">Uncharacterized protein</fullName>
    </submittedName>
</protein>
<dbReference type="Proteomes" id="UP000199623">
    <property type="component" value="Unassembled WGS sequence"/>
</dbReference>
<keyword evidence="1" id="KW-0732">Signal</keyword>